<evidence type="ECO:0000259" key="7">
    <source>
        <dbReference type="PROSITE" id="PS50103"/>
    </source>
</evidence>
<keyword evidence="1 5" id="KW-0479">Metal-binding</keyword>
<sequence>MLYHNDNKNIQMDNIYGISNSKGPKRSSLSPIHNFAMPNPYWHQLGHVVDRYLSHDVHTHSTGLKNLNSANLRYLQPGRSHVVSPSSVLENQPPVNYMYHHSNGNRSIGSRAESPRQSRSALQFGNTLVKAEEDVVVFDGDVVNDLSVDRARCSSLSLTDSSGSSSSSGRSYKTDICLSYLENSGFCRYGSKCQFAHVNKEIHPVPFSYKSVLETPCKNYSPSGTCSFGPKRRSVYHETSTPTSSTTRTISQIKPDGPSNSTVKLKSSNWSPMDDDIEIQLKQDFEPYTNMVLYGPRRIKRLPVFTQICPE</sequence>
<dbReference type="EMBL" id="JAUHHV010000001">
    <property type="protein sequence ID" value="KAK1440301.1"/>
    <property type="molecule type" value="Genomic_DNA"/>
</dbReference>
<keyword evidence="3 5" id="KW-0863">Zinc-finger</keyword>
<dbReference type="Proteomes" id="UP001229421">
    <property type="component" value="Unassembled WGS sequence"/>
</dbReference>
<evidence type="ECO:0000256" key="1">
    <source>
        <dbReference type="ARBA" id="ARBA00022723"/>
    </source>
</evidence>
<dbReference type="SMART" id="SM00356">
    <property type="entry name" value="ZnF_C3H1"/>
    <property type="match status" value="2"/>
</dbReference>
<keyword evidence="9" id="KW-1185">Reference proteome</keyword>
<evidence type="ECO:0000256" key="5">
    <source>
        <dbReference type="PROSITE-ProRule" id="PRU00723"/>
    </source>
</evidence>
<comment type="caution">
    <text evidence="8">The sequence shown here is derived from an EMBL/GenBank/DDBJ whole genome shotgun (WGS) entry which is preliminary data.</text>
</comment>
<dbReference type="PANTHER" id="PTHR12547">
    <property type="entry name" value="CCCH ZINC FINGER/TIS11-RELATED"/>
    <property type="match status" value="1"/>
</dbReference>
<dbReference type="GO" id="GO:0008270">
    <property type="term" value="F:zinc ion binding"/>
    <property type="evidence" value="ECO:0007669"/>
    <property type="project" value="UniProtKB-KW"/>
</dbReference>
<feature type="region of interest" description="Disordered" evidence="6">
    <location>
        <begin position="237"/>
        <end position="264"/>
    </location>
</feature>
<evidence type="ECO:0000256" key="6">
    <source>
        <dbReference type="SAM" id="MobiDB-lite"/>
    </source>
</evidence>
<organism evidence="8 9">
    <name type="scientific">Tagetes erecta</name>
    <name type="common">African marigold</name>
    <dbReference type="NCBI Taxonomy" id="13708"/>
    <lineage>
        <taxon>Eukaryota</taxon>
        <taxon>Viridiplantae</taxon>
        <taxon>Streptophyta</taxon>
        <taxon>Embryophyta</taxon>
        <taxon>Tracheophyta</taxon>
        <taxon>Spermatophyta</taxon>
        <taxon>Magnoliopsida</taxon>
        <taxon>eudicotyledons</taxon>
        <taxon>Gunneridae</taxon>
        <taxon>Pentapetalae</taxon>
        <taxon>asterids</taxon>
        <taxon>campanulids</taxon>
        <taxon>Asterales</taxon>
        <taxon>Asteraceae</taxon>
        <taxon>Asteroideae</taxon>
        <taxon>Heliantheae alliance</taxon>
        <taxon>Tageteae</taxon>
        <taxon>Tagetes</taxon>
    </lineage>
</organism>
<evidence type="ECO:0000256" key="4">
    <source>
        <dbReference type="ARBA" id="ARBA00022833"/>
    </source>
</evidence>
<dbReference type="InterPro" id="IPR000571">
    <property type="entry name" value="Znf_CCCH"/>
</dbReference>
<dbReference type="GO" id="GO:0003729">
    <property type="term" value="F:mRNA binding"/>
    <property type="evidence" value="ECO:0007669"/>
    <property type="project" value="InterPro"/>
</dbReference>
<dbReference type="InterPro" id="IPR045877">
    <property type="entry name" value="ZFP36-like"/>
</dbReference>
<evidence type="ECO:0000313" key="9">
    <source>
        <dbReference type="Proteomes" id="UP001229421"/>
    </source>
</evidence>
<keyword evidence="2" id="KW-0677">Repeat</keyword>
<dbReference type="SUPFAM" id="SSF90229">
    <property type="entry name" value="CCCH zinc finger"/>
    <property type="match status" value="1"/>
</dbReference>
<gene>
    <name evidence="8" type="ORF">QVD17_06126</name>
</gene>
<dbReference type="InterPro" id="IPR036855">
    <property type="entry name" value="Znf_CCCH_sf"/>
</dbReference>
<evidence type="ECO:0000313" key="8">
    <source>
        <dbReference type="EMBL" id="KAK1440301.1"/>
    </source>
</evidence>
<accession>A0AAD8LJJ7</accession>
<dbReference type="AlphaFoldDB" id="A0AAD8LJJ7"/>
<feature type="zinc finger region" description="C3H1-type" evidence="5">
    <location>
        <begin position="171"/>
        <end position="200"/>
    </location>
</feature>
<name>A0AAD8LJJ7_TARER</name>
<proteinExistence type="predicted"/>
<reference evidence="8" key="1">
    <citation type="journal article" date="2023" name="bioRxiv">
        <title>Improved chromosome-level genome assembly for marigold (Tagetes erecta).</title>
        <authorList>
            <person name="Jiang F."/>
            <person name="Yuan L."/>
            <person name="Wang S."/>
            <person name="Wang H."/>
            <person name="Xu D."/>
            <person name="Wang A."/>
            <person name="Fan W."/>
        </authorList>
    </citation>
    <scope>NUCLEOTIDE SEQUENCE</scope>
    <source>
        <strain evidence="8">WSJ</strain>
        <tissue evidence="8">Leaf</tissue>
    </source>
</reference>
<dbReference type="PANTHER" id="PTHR12547:SF18">
    <property type="entry name" value="PROTEIN TIS11"/>
    <property type="match status" value="1"/>
</dbReference>
<protein>
    <recommendedName>
        <fullName evidence="7">C3H1-type domain-containing protein</fullName>
    </recommendedName>
</protein>
<evidence type="ECO:0000256" key="2">
    <source>
        <dbReference type="ARBA" id="ARBA00022737"/>
    </source>
</evidence>
<dbReference type="Pfam" id="PF00642">
    <property type="entry name" value="zf-CCCH"/>
    <property type="match status" value="1"/>
</dbReference>
<feature type="compositionally biased region" description="Low complexity" evidence="6">
    <location>
        <begin position="239"/>
        <end position="251"/>
    </location>
</feature>
<feature type="domain" description="C3H1-type" evidence="7">
    <location>
        <begin position="171"/>
        <end position="200"/>
    </location>
</feature>
<dbReference type="Gene3D" id="4.10.1000.10">
    <property type="entry name" value="Zinc finger, CCCH-type"/>
    <property type="match status" value="1"/>
</dbReference>
<evidence type="ECO:0000256" key="3">
    <source>
        <dbReference type="ARBA" id="ARBA00022771"/>
    </source>
</evidence>
<keyword evidence="4 5" id="KW-0862">Zinc</keyword>
<dbReference type="PROSITE" id="PS50103">
    <property type="entry name" value="ZF_C3H1"/>
    <property type="match status" value="1"/>
</dbReference>